<feature type="transmembrane region" description="Helical" evidence="5">
    <location>
        <begin position="134"/>
        <end position="152"/>
    </location>
</feature>
<dbReference type="InterPro" id="IPR025423">
    <property type="entry name" value="TMEM205-like"/>
</dbReference>
<dbReference type="EMBL" id="CP012543">
    <property type="protein sequence ID" value="QCD46619.1"/>
    <property type="molecule type" value="Genomic_DNA"/>
</dbReference>
<feature type="domain" description="TMEM205-like" evidence="6">
    <location>
        <begin position="8"/>
        <end position="115"/>
    </location>
</feature>
<gene>
    <name evidence="7" type="ORF">CRECT_0948</name>
</gene>
<sequence>MKNIYLFLLAALVGVEIALGAFVAPVIFFPQKLIGEGVLTHFQSGIMMTQIFIKYNYVLLGVSALAFVYEAASLRGKESFGVRISGFMLSFINLSLALLFVFYFTDFIVAAQAAGQDATIGNAEFDAMHKASEWAMKMMMIAQTALFFLRSYKKLKAQAE</sequence>
<evidence type="ECO:0000256" key="2">
    <source>
        <dbReference type="ARBA" id="ARBA00022692"/>
    </source>
</evidence>
<dbReference type="GO" id="GO:0016020">
    <property type="term" value="C:membrane"/>
    <property type="evidence" value="ECO:0007669"/>
    <property type="project" value="UniProtKB-SubCell"/>
</dbReference>
<feature type="transmembrane region" description="Helical" evidence="5">
    <location>
        <begin position="44"/>
        <end position="68"/>
    </location>
</feature>
<feature type="transmembrane region" description="Helical" evidence="5">
    <location>
        <begin position="80"/>
        <end position="104"/>
    </location>
</feature>
<evidence type="ECO:0000313" key="8">
    <source>
        <dbReference type="Proteomes" id="UP000502377"/>
    </source>
</evidence>
<dbReference type="RefSeq" id="WP_004319501.1">
    <property type="nucleotide sequence ID" value="NZ_CP012543.1"/>
</dbReference>
<evidence type="ECO:0000259" key="6">
    <source>
        <dbReference type="Pfam" id="PF13664"/>
    </source>
</evidence>
<dbReference type="Pfam" id="PF13664">
    <property type="entry name" value="DUF4149"/>
    <property type="match status" value="1"/>
</dbReference>
<keyword evidence="3 5" id="KW-1133">Transmembrane helix</keyword>
<keyword evidence="2 5" id="KW-0812">Transmembrane</keyword>
<comment type="subcellular location">
    <subcellularLocation>
        <location evidence="1">Membrane</location>
    </subcellularLocation>
</comment>
<protein>
    <submittedName>
        <fullName evidence="7">Hypothetical membrane protein (DUF4149 domain)</fullName>
    </submittedName>
</protein>
<evidence type="ECO:0000256" key="1">
    <source>
        <dbReference type="ARBA" id="ARBA00004370"/>
    </source>
</evidence>
<dbReference type="Proteomes" id="UP000502377">
    <property type="component" value="Chromosome"/>
</dbReference>
<reference evidence="7 8" key="1">
    <citation type="submission" date="2016-07" db="EMBL/GenBank/DDBJ databases">
        <title>Comparative genomics of the Campylobacter concisus group.</title>
        <authorList>
            <person name="Miller W.G."/>
            <person name="Yee E."/>
            <person name="Chapman M.H."/>
            <person name="Huynh S."/>
            <person name="Bono J.L."/>
            <person name="On S.L.W."/>
            <person name="StLeger J."/>
            <person name="Foster G."/>
            <person name="Parker C.T."/>
        </authorList>
    </citation>
    <scope>NUCLEOTIDE SEQUENCE [LARGE SCALE GENOMIC DNA]</scope>
    <source>
        <strain evidence="7 8">ATCC 33238</strain>
    </source>
</reference>
<organism evidence="7 8">
    <name type="scientific">Campylobacter rectus</name>
    <name type="common">Wolinella recta</name>
    <dbReference type="NCBI Taxonomy" id="203"/>
    <lineage>
        <taxon>Bacteria</taxon>
        <taxon>Pseudomonadati</taxon>
        <taxon>Campylobacterota</taxon>
        <taxon>Epsilonproteobacteria</taxon>
        <taxon>Campylobacterales</taxon>
        <taxon>Campylobacteraceae</taxon>
        <taxon>Campylobacter</taxon>
    </lineage>
</organism>
<proteinExistence type="predicted"/>
<evidence type="ECO:0000256" key="5">
    <source>
        <dbReference type="SAM" id="Phobius"/>
    </source>
</evidence>
<keyword evidence="4 5" id="KW-0472">Membrane</keyword>
<name>A0A6G5QLX3_CAMRE</name>
<evidence type="ECO:0000256" key="3">
    <source>
        <dbReference type="ARBA" id="ARBA00022989"/>
    </source>
</evidence>
<evidence type="ECO:0000256" key="4">
    <source>
        <dbReference type="ARBA" id="ARBA00023136"/>
    </source>
</evidence>
<dbReference type="AlphaFoldDB" id="A0A6G5QLX3"/>
<accession>A0A6G5QLX3</accession>
<dbReference type="KEGG" id="crx:CRECT_0948"/>
<evidence type="ECO:0000313" key="7">
    <source>
        <dbReference type="EMBL" id="QCD46619.1"/>
    </source>
</evidence>